<evidence type="ECO:0000313" key="1">
    <source>
        <dbReference type="EMBL" id="RUS75548.1"/>
    </source>
</evidence>
<sequence length="248" mass="27625">MDLPVVREGDPLSAQAAKLQSKICAFSLRTIALEIFATAGTPLNANFEKNLKGVFTGEGLMYWSKVVKQNLVAIGQSEEMDTEVVIYEQNLWDHPALNLLLAWKNFLITVSKFKVETVFQMTDANRTAILHDLLEGIKAQFKVGQLTELKVKLASISSALYFTLLKIWGRELCERQLSEFASSPRAVPTPVVALRHLTQALSESLEEDTFIPSVLIGLLGSISLTLQSCTHMLDCKISLLIDIIYLHF</sequence>
<dbReference type="AlphaFoldDB" id="A0A3S1B415"/>
<accession>A0A3S1B415</accession>
<dbReference type="STRING" id="188477.A0A3S1B415"/>
<feature type="non-terminal residue" evidence="1">
    <location>
        <position position="248"/>
    </location>
</feature>
<comment type="caution">
    <text evidence="1">The sequence shown here is derived from an EMBL/GenBank/DDBJ whole genome shotgun (WGS) entry which is preliminary data.</text>
</comment>
<name>A0A3S1B415_ELYCH</name>
<reference evidence="1 2" key="1">
    <citation type="submission" date="2019-01" db="EMBL/GenBank/DDBJ databases">
        <title>A draft genome assembly of the solar-powered sea slug Elysia chlorotica.</title>
        <authorList>
            <person name="Cai H."/>
            <person name="Li Q."/>
            <person name="Fang X."/>
            <person name="Li J."/>
            <person name="Curtis N.E."/>
            <person name="Altenburger A."/>
            <person name="Shibata T."/>
            <person name="Feng M."/>
            <person name="Maeda T."/>
            <person name="Schwartz J.A."/>
            <person name="Shigenobu S."/>
            <person name="Lundholm N."/>
            <person name="Nishiyama T."/>
            <person name="Yang H."/>
            <person name="Hasebe M."/>
            <person name="Li S."/>
            <person name="Pierce S.K."/>
            <person name="Wang J."/>
        </authorList>
    </citation>
    <scope>NUCLEOTIDE SEQUENCE [LARGE SCALE GENOMIC DNA]</scope>
    <source>
        <strain evidence="1">EC2010</strain>
        <tissue evidence="1">Whole organism of an adult</tissue>
    </source>
</reference>
<gene>
    <name evidence="1" type="ORF">EGW08_016673</name>
</gene>
<dbReference type="EMBL" id="RQTK01000730">
    <property type="protein sequence ID" value="RUS75548.1"/>
    <property type="molecule type" value="Genomic_DNA"/>
</dbReference>
<dbReference type="Proteomes" id="UP000271974">
    <property type="component" value="Unassembled WGS sequence"/>
</dbReference>
<protein>
    <submittedName>
        <fullName evidence="1">Uncharacterized protein</fullName>
    </submittedName>
</protein>
<organism evidence="1 2">
    <name type="scientific">Elysia chlorotica</name>
    <name type="common">Eastern emerald elysia</name>
    <name type="synonym">Sea slug</name>
    <dbReference type="NCBI Taxonomy" id="188477"/>
    <lineage>
        <taxon>Eukaryota</taxon>
        <taxon>Metazoa</taxon>
        <taxon>Spiralia</taxon>
        <taxon>Lophotrochozoa</taxon>
        <taxon>Mollusca</taxon>
        <taxon>Gastropoda</taxon>
        <taxon>Heterobranchia</taxon>
        <taxon>Euthyneura</taxon>
        <taxon>Panpulmonata</taxon>
        <taxon>Sacoglossa</taxon>
        <taxon>Placobranchoidea</taxon>
        <taxon>Plakobranchidae</taxon>
        <taxon>Elysia</taxon>
    </lineage>
</organism>
<keyword evidence="2" id="KW-1185">Reference proteome</keyword>
<proteinExistence type="predicted"/>
<dbReference type="OrthoDB" id="102511at2759"/>
<evidence type="ECO:0000313" key="2">
    <source>
        <dbReference type="Proteomes" id="UP000271974"/>
    </source>
</evidence>